<sequence length="188" mass="21817">MEKSSDTLLYSRIKEKDKDALEDLYDRYEKILFSFLYKMTQDRDLAEEALQEVFIKIWRGIGEYDDSKGKFTSWLFRMAQNSAIDLIRKRKAATVPLDEVAEMPSKDSSVEQTAEWQEEKEHIQAAVSQLSTEQQEMIQLFYFKGHTHEKIAEICGMPLGTVKSRIRLALGKLKKTLHGMQERGATDE</sequence>
<reference evidence="8" key="1">
    <citation type="journal article" date="2019" name="Int. J. Syst. Evol. Microbiol.">
        <title>The Global Catalogue of Microorganisms (GCM) 10K type strain sequencing project: providing services to taxonomists for standard genome sequencing and annotation.</title>
        <authorList>
            <consortium name="The Broad Institute Genomics Platform"/>
            <consortium name="The Broad Institute Genome Sequencing Center for Infectious Disease"/>
            <person name="Wu L."/>
            <person name="Ma J."/>
        </authorList>
    </citation>
    <scope>NUCLEOTIDE SEQUENCE [LARGE SCALE GENOMIC DNA]</scope>
    <source>
        <strain evidence="8">CCUG 56756</strain>
    </source>
</reference>
<dbReference type="InterPro" id="IPR036388">
    <property type="entry name" value="WH-like_DNA-bd_sf"/>
</dbReference>
<gene>
    <name evidence="7" type="ORF">ACFQ1X_13530</name>
</gene>
<dbReference type="InterPro" id="IPR013249">
    <property type="entry name" value="RNA_pol_sigma70_r4_t2"/>
</dbReference>
<evidence type="ECO:0000256" key="4">
    <source>
        <dbReference type="ARBA" id="ARBA00023163"/>
    </source>
</evidence>
<evidence type="ECO:0000256" key="1">
    <source>
        <dbReference type="ARBA" id="ARBA00010641"/>
    </source>
</evidence>
<dbReference type="SUPFAM" id="SSF88946">
    <property type="entry name" value="Sigma2 domain of RNA polymerase sigma factors"/>
    <property type="match status" value="1"/>
</dbReference>
<name>A0ABW3LFC1_9BACL</name>
<comment type="similarity">
    <text evidence="1">Belongs to the sigma-70 factor family. ECF subfamily.</text>
</comment>
<dbReference type="PANTHER" id="PTHR43133:SF62">
    <property type="entry name" value="RNA POLYMERASE SIGMA FACTOR SIGZ"/>
    <property type="match status" value="1"/>
</dbReference>
<evidence type="ECO:0000313" key="7">
    <source>
        <dbReference type="EMBL" id="MFD1032456.1"/>
    </source>
</evidence>
<evidence type="ECO:0000259" key="5">
    <source>
        <dbReference type="Pfam" id="PF04542"/>
    </source>
</evidence>
<dbReference type="InterPro" id="IPR013324">
    <property type="entry name" value="RNA_pol_sigma_r3/r4-like"/>
</dbReference>
<proteinExistence type="inferred from homology"/>
<dbReference type="InterPro" id="IPR039425">
    <property type="entry name" value="RNA_pol_sigma-70-like"/>
</dbReference>
<dbReference type="NCBIfam" id="TIGR02937">
    <property type="entry name" value="sigma70-ECF"/>
    <property type="match status" value="1"/>
</dbReference>
<evidence type="ECO:0000259" key="6">
    <source>
        <dbReference type="Pfam" id="PF08281"/>
    </source>
</evidence>
<evidence type="ECO:0000313" key="8">
    <source>
        <dbReference type="Proteomes" id="UP001597109"/>
    </source>
</evidence>
<accession>A0ABW3LFC1</accession>
<dbReference type="PANTHER" id="PTHR43133">
    <property type="entry name" value="RNA POLYMERASE ECF-TYPE SIGMA FACTO"/>
    <property type="match status" value="1"/>
</dbReference>
<dbReference type="InterPro" id="IPR013325">
    <property type="entry name" value="RNA_pol_sigma_r2"/>
</dbReference>
<dbReference type="CDD" id="cd06171">
    <property type="entry name" value="Sigma70_r4"/>
    <property type="match status" value="1"/>
</dbReference>
<organism evidence="7 8">
    <name type="scientific">Metaplanococcus flavidus</name>
    <dbReference type="NCBI Taxonomy" id="569883"/>
    <lineage>
        <taxon>Bacteria</taxon>
        <taxon>Bacillati</taxon>
        <taxon>Bacillota</taxon>
        <taxon>Bacilli</taxon>
        <taxon>Bacillales</taxon>
        <taxon>Caryophanaceae</taxon>
        <taxon>Metaplanococcus</taxon>
    </lineage>
</organism>
<dbReference type="SUPFAM" id="SSF88659">
    <property type="entry name" value="Sigma3 and sigma4 domains of RNA polymerase sigma factors"/>
    <property type="match status" value="1"/>
</dbReference>
<comment type="caution">
    <text evidence="7">The sequence shown here is derived from an EMBL/GenBank/DDBJ whole genome shotgun (WGS) entry which is preliminary data.</text>
</comment>
<keyword evidence="8" id="KW-1185">Reference proteome</keyword>
<keyword evidence="4" id="KW-0804">Transcription</keyword>
<dbReference type="Pfam" id="PF08281">
    <property type="entry name" value="Sigma70_r4_2"/>
    <property type="match status" value="1"/>
</dbReference>
<feature type="domain" description="RNA polymerase sigma-70 region 2" evidence="5">
    <location>
        <begin position="24"/>
        <end position="91"/>
    </location>
</feature>
<dbReference type="RefSeq" id="WP_144838233.1">
    <property type="nucleotide sequence ID" value="NZ_JBHTKI010000022.1"/>
</dbReference>
<dbReference type="Gene3D" id="1.10.1740.10">
    <property type="match status" value="1"/>
</dbReference>
<dbReference type="Proteomes" id="UP001597109">
    <property type="component" value="Unassembled WGS sequence"/>
</dbReference>
<evidence type="ECO:0000256" key="3">
    <source>
        <dbReference type="ARBA" id="ARBA00023082"/>
    </source>
</evidence>
<protein>
    <submittedName>
        <fullName evidence="7">RNA polymerase sigma factor</fullName>
    </submittedName>
</protein>
<dbReference type="Pfam" id="PF04542">
    <property type="entry name" value="Sigma70_r2"/>
    <property type="match status" value="1"/>
</dbReference>
<dbReference type="EMBL" id="JBHTKI010000022">
    <property type="protein sequence ID" value="MFD1032456.1"/>
    <property type="molecule type" value="Genomic_DNA"/>
</dbReference>
<dbReference type="InterPro" id="IPR014284">
    <property type="entry name" value="RNA_pol_sigma-70_dom"/>
</dbReference>
<evidence type="ECO:0000256" key="2">
    <source>
        <dbReference type="ARBA" id="ARBA00023015"/>
    </source>
</evidence>
<feature type="domain" description="RNA polymerase sigma factor 70 region 4 type 2" evidence="6">
    <location>
        <begin position="123"/>
        <end position="173"/>
    </location>
</feature>
<dbReference type="Gene3D" id="1.10.10.10">
    <property type="entry name" value="Winged helix-like DNA-binding domain superfamily/Winged helix DNA-binding domain"/>
    <property type="match status" value="1"/>
</dbReference>
<dbReference type="InterPro" id="IPR007627">
    <property type="entry name" value="RNA_pol_sigma70_r2"/>
</dbReference>
<keyword evidence="2" id="KW-0805">Transcription regulation</keyword>
<keyword evidence="3" id="KW-0731">Sigma factor</keyword>